<keyword evidence="5" id="KW-0479">Metal-binding</keyword>
<keyword evidence="11" id="KW-0811">Translocation</keyword>
<dbReference type="SUPFAM" id="SSF47473">
    <property type="entry name" value="EF-hand"/>
    <property type="match status" value="2"/>
</dbReference>
<keyword evidence="6" id="KW-0677">Repeat</keyword>
<evidence type="ECO:0000256" key="22">
    <source>
        <dbReference type="SAM" id="MobiDB-lite"/>
    </source>
</evidence>
<feature type="region of interest" description="Disordered" evidence="22">
    <location>
        <begin position="1565"/>
        <end position="1585"/>
    </location>
</feature>
<reference evidence="24 25" key="1">
    <citation type="submission" date="2024-10" db="EMBL/GenBank/DDBJ databases">
        <title>Updated reference genomes for cyclostephanoid diatoms.</title>
        <authorList>
            <person name="Roberts W.R."/>
            <person name="Alverson A.J."/>
        </authorList>
    </citation>
    <scope>NUCLEOTIDE SEQUENCE [LARGE SCALE GENOMIC DNA]</scope>
    <source>
        <strain evidence="24 25">AJA232-27</strain>
    </source>
</reference>
<feature type="region of interest" description="Disordered" evidence="22">
    <location>
        <begin position="1632"/>
        <end position="1955"/>
    </location>
</feature>
<feature type="compositionally biased region" description="Acidic residues" evidence="22">
    <location>
        <begin position="1137"/>
        <end position="1149"/>
    </location>
</feature>
<evidence type="ECO:0000256" key="14">
    <source>
        <dbReference type="ARBA" id="ARBA00023136"/>
    </source>
</evidence>
<dbReference type="PROSITE" id="PS01358">
    <property type="entry name" value="ZF_RANBP2_1"/>
    <property type="match status" value="2"/>
</dbReference>
<comment type="subcellular location">
    <subcellularLocation>
        <location evidence="2">Nucleus membrane</location>
    </subcellularLocation>
    <subcellularLocation>
        <location evidence="3">Nucleus</location>
        <location evidence="3">Nuclear pore complex</location>
    </subcellularLocation>
</comment>
<evidence type="ECO:0000256" key="10">
    <source>
        <dbReference type="ARBA" id="ARBA00022927"/>
    </source>
</evidence>
<dbReference type="Gene3D" id="1.10.238.10">
    <property type="entry name" value="EF-hand"/>
    <property type="match status" value="2"/>
</dbReference>
<protein>
    <recommendedName>
        <fullName evidence="17">Nuclear pore complex protein Nup153</fullName>
    </recommendedName>
    <alternativeName>
        <fullName evidence="19">153 kDa nucleoporin</fullName>
    </alternativeName>
    <alternativeName>
        <fullName evidence="18">Nucleoporin Nup153</fullName>
    </alternativeName>
</protein>
<evidence type="ECO:0000256" key="4">
    <source>
        <dbReference type="ARBA" id="ARBA00022448"/>
    </source>
</evidence>
<dbReference type="Proteomes" id="UP001530293">
    <property type="component" value="Unassembled WGS sequence"/>
</dbReference>
<evidence type="ECO:0000259" key="23">
    <source>
        <dbReference type="PROSITE" id="PS50199"/>
    </source>
</evidence>
<sequence>MAGDDDNETILSSGLPCQSKAVEQSRDRTHSCADANVGEIIPASPTTYQPPPIRSILNAHNHQHISQLLDWSRQYLQSTTASSSGGSSSTPSFALVHGDSSSASIGSIASIPTLFRYISNIPSSSSLQSQPTPSPSQNPQQQQQNTMSAVDEELREMNLGEALHMHSYATLAGYNTNDNHSNNNNYARADPMGRAIICTPAIPFHSSTSTPTENTQRDRSRILCPLQGLLFRTCMSDNGGTVVEAVRLTSSTNIMEIVGNGGAGDEESDVINTRGGMMKVIGSFPLEEEQESTSQDEAVVVRMACSDDVRLLLVALSSGTLVCLNVLLLEDDGDANDVAIRFTLRWSMAVSSSNTDVLFPTLEFFHEDSSGDYLHHFLAVVESTSSAAATSATATTKVFWMDATSSTTSPPSVNLWPVTDHDSIAREGGISCATTCPSSSKETSTCIVFGTAKGSLGIVSSEHEVKYILPSMILQADDDDEGGPWKITHLNWFHRHSLAVGMSRVIVDPDYEDGGGGDDDEDDPNLHEANFLIGTNDGDDWAFTKLGDVVPFFSVPKGGRHVFHTASLPWNSSSSSSPRMLLVGCNVASEVAIVCQQDGRWDLLELMEGSQISCPTTDEDEFMYLMGLGVAMLPLENAEGYCYPFPLVASSDGSLMSFLPRHRSLGWNFFAYQLKIGSVIAEMGVPLPDSLQQVPTPTTTTVLDSAPLIAAADDDEGACILSGLDLGLDSAIMDRQAALEEDEEDENSDNSVSSVDTTDSDDEFIGDVPAQASSSTSAFMSRMSAPSFSYGGSATTLTPTKSPSTFGSGNTGGTAFGSAFGVTATTFGAATPSSTVFASPQESSGGISSGFASKASFGSVFGSGTTSAIGFGSLAASSPGEAKGFGIGIKGEDKEVEQPKILPPSDQTLTAPEPVDEGTGTSGTSNVATCMVNQSSGEVDQTISVLDQPPQSEAKVDKEEEGILNDLSETPSGKKALEAFNVVAANTASSDSYLPTSAFESLVEEVGEGFHGDELDKQLALVDHDGTGEISRVAFIKWYCNLVDRHDEDDESSQGSEIAEEKEKAENAFIAFSQGSATIPTSDFGKLLESMGTTYCEEEHRRTIRKIGISTDSGEQVITKPAFLAWYIDWLFGDGESDEDDESIADEPGSENKQSTTASEAKADGWGAIFKTSEEGSWKCGVCMVTNKPSDTKCAACETTKPGEEAKSSSTASAVEPSASGGSIGASGFSFGVVPLQASDATANQSASGGSSIGPGGFSFGGFGSTSTGIESKNADTQGFLFLGTDGKVAPSFLGSVSGGFMFHQSEAKPVVNVYNESKTHVQEDDSLGELIHNSSGKRASDVFNKIMSDSGKSDDHLPSSAFESLVEEVGEGFHGDELDKQLALVDHDGTGEISRVAFIKWYCNLVDRHDEDDESSQGSEIAEEKEKAENAFIAFSQGSATIPTSDFGKLLESMGTTYCEEEHRRTIRKIGISTDSGEQVITKLAFLAWYIDWLFGDGESDEDDESIADEPGSENKQSTTASEAKADGWGAIFKTSEEGSWKCGVCMVTNKPSDTKCAACETTKPGEEAKTSSTASAANPSASGGSIGTSGFSFGVVPLQASGATANQSASGGSSIGPGGFSFAGFGSTSTVNQTKESTSNQVSSGGVSFAEKISSPTKNEEKSSTNDAFPPMSSAAPTNPFSIKPASNSFPLMSATGPSLFSSTTKKDDNKETKDKSSSGAALPPMSSAAPTNPFTRKPASNSAFPPMAATAPSPFSAFSKKDDANESATAPSPFSSFGKKDATKESSKSSRNDAFSAMSSAAPTNPFAMKPASNSAFPSMAATAPSPFSAFSKKDDANESATAPSPFSSFGKKDATKESSKSSRNDAFSAMSSAAPTNPFAMKPASNSAFPSMAATAPSPFSAFSKKDDAKESATAPSPFGSFGKKDATKLSEKSSINDALPPMSSAAPTNPFTMKPASNTAFPITSAPASSPFSSFAKKDAVNESVKSADQTSSFLTKQASGGASFPSTSAAESFTLSLVPKKEDDTGTRSSNAAHEYTPIASGVNNLVVSVYEAEFWKMVKRFADEISMAKSLQAEANECIPQDLEADIEKMVNNFEEKSSNTRMFLDQNRDLQERLIHLLSVQDDLDRQKKESTRAIEELTTQQTSSNLARKEPLDVESEKMRRNITSKCHGVQNLIAIVEGRLALNKEIFSCSANRRQETVRASDYFNEWSRTKPIGHRQTTRGATNALFVSLTTGYDKVREFDQFVQQISEKSAKLSISHEGARQIHHSGVKQIKPKNRLGSSSITSPLPTTRSKLLNARQSILERQKSLRQMTSEFSHGARSSSIKTFYLRPLTTRDTPTHAQIPDWRSRGRNELFSASKEDKTNIVPKSLMSSPALAKTLFLSPPAGVKVRKDWDATDIAHTELKVHLPQKLKYVDSAEAAKDALAKFGTSPEKLAQGREIISRDAAEAKSPLRPQLELKPILSKKATITRTNNATFLQPLQASPQLGLRKSIASEEPPDAARSTTLLTQSPVKAGLSHAKSSPPVVDYKSVLTKFYQVNSPDKVAEVDQALQKYHGRESEYLNRLARQYNQPNPLNEVFETRVKEMHIDKHDYRAIATLYFQVFNPSRISNVEHFLEKYKSTLASAEEKSSAALDAVDTNDDQNKYHKVLTEFYLKHNAPKVSEVSKTLEAYKGRERHLFDKLAKKYNTTNPLDDDNVAPAMSSASSFGFGNMGSSFAASLGPTSTSSTAQVSSSATTFGMGGGEKKSPFDTAPATLPSVSTPFTNTFGSGVSSSTSPFGGSVLGGPAPAPATPFSSFGALSGPAFGQAISAPAPPSTSQFGGRNPRDMLVSYYQTHNPSKLNEVDTLLNKYAGREEQLFLNLAKKYNLDPSMFGIVAPQPAATTPSTGTMTFGSPAPVGNTSVFGSAPTAIGFGSASTAGGFSASGGGFGTSSGFGSASQGGGFGSLASSAGAGFGSLASSAAGTGFGAFGGGVSGSQPNPFGEARR</sequence>
<feature type="coiled-coil region" evidence="21">
    <location>
        <begin position="2620"/>
        <end position="2647"/>
    </location>
</feature>
<dbReference type="InterPro" id="IPR026054">
    <property type="entry name" value="Nucleoporin"/>
</dbReference>
<keyword evidence="4" id="KW-0813">Transport</keyword>
<dbReference type="FunFam" id="4.10.1060.10:FF:000001">
    <property type="entry name" value="Nuclear pore complex protein Nup153"/>
    <property type="match status" value="2"/>
</dbReference>
<feature type="compositionally biased region" description="Polar residues" evidence="22">
    <location>
        <begin position="1842"/>
        <end position="1851"/>
    </location>
</feature>
<feature type="region of interest" description="Disordered" evidence="22">
    <location>
        <begin position="1137"/>
        <end position="1166"/>
    </location>
</feature>
<feature type="compositionally biased region" description="Low complexity" evidence="22">
    <location>
        <begin position="123"/>
        <end position="145"/>
    </location>
</feature>
<evidence type="ECO:0000256" key="2">
    <source>
        <dbReference type="ARBA" id="ARBA00004126"/>
    </source>
</evidence>
<dbReference type="PROSITE" id="PS50199">
    <property type="entry name" value="ZF_RANBP2_2"/>
    <property type="match status" value="2"/>
</dbReference>
<feature type="compositionally biased region" description="Low complexity" evidence="22">
    <location>
        <begin position="1572"/>
        <end position="1585"/>
    </location>
</feature>
<dbReference type="InterPro" id="IPR001876">
    <property type="entry name" value="Znf_RanBP2"/>
</dbReference>
<feature type="compositionally biased region" description="Basic and acidic residues" evidence="22">
    <location>
        <begin position="1707"/>
        <end position="1719"/>
    </location>
</feature>
<feature type="compositionally biased region" description="Low complexity" evidence="22">
    <location>
        <begin position="1745"/>
        <end position="1761"/>
    </location>
</feature>
<feature type="domain" description="RanBP2-type" evidence="23">
    <location>
        <begin position="1538"/>
        <end position="1567"/>
    </location>
</feature>
<keyword evidence="25" id="KW-1185">Reference proteome</keyword>
<feature type="compositionally biased region" description="Polar residues" evidence="22">
    <location>
        <begin position="1677"/>
        <end position="1703"/>
    </location>
</feature>
<name>A0ABD3MC29_9STRA</name>
<feature type="compositionally biased region" description="Low complexity" evidence="22">
    <location>
        <begin position="1818"/>
        <end position="1834"/>
    </location>
</feature>
<evidence type="ECO:0000256" key="3">
    <source>
        <dbReference type="ARBA" id="ARBA00004567"/>
    </source>
</evidence>
<feature type="region of interest" description="Disordered" evidence="22">
    <location>
        <begin position="1501"/>
        <end position="1530"/>
    </location>
</feature>
<dbReference type="InterPro" id="IPR036443">
    <property type="entry name" value="Znf_RanBP2_sf"/>
</dbReference>
<dbReference type="InterPro" id="IPR011992">
    <property type="entry name" value="EF-hand-dom_pair"/>
</dbReference>
<evidence type="ECO:0000313" key="24">
    <source>
        <dbReference type="EMBL" id="KAL3760346.1"/>
    </source>
</evidence>
<evidence type="ECO:0000256" key="11">
    <source>
        <dbReference type="ARBA" id="ARBA00023010"/>
    </source>
</evidence>
<evidence type="ECO:0000256" key="19">
    <source>
        <dbReference type="ARBA" id="ARBA00079437"/>
    </source>
</evidence>
<evidence type="ECO:0000256" key="20">
    <source>
        <dbReference type="PROSITE-ProRule" id="PRU00322"/>
    </source>
</evidence>
<keyword evidence="13" id="KW-0906">Nuclear pore complex</keyword>
<evidence type="ECO:0000256" key="21">
    <source>
        <dbReference type="SAM" id="Coils"/>
    </source>
</evidence>
<organism evidence="24 25">
    <name type="scientific">Discostella pseudostelligera</name>
    <dbReference type="NCBI Taxonomy" id="259834"/>
    <lineage>
        <taxon>Eukaryota</taxon>
        <taxon>Sar</taxon>
        <taxon>Stramenopiles</taxon>
        <taxon>Ochrophyta</taxon>
        <taxon>Bacillariophyta</taxon>
        <taxon>Coscinodiscophyceae</taxon>
        <taxon>Thalassiosirophycidae</taxon>
        <taxon>Stephanodiscales</taxon>
        <taxon>Stephanodiscaceae</taxon>
        <taxon>Discostella</taxon>
    </lineage>
</organism>
<keyword evidence="15" id="KW-0539">Nucleus</keyword>
<keyword evidence="10" id="KW-0653">Protein transport</keyword>
<dbReference type="Gene3D" id="4.10.1060.10">
    <property type="entry name" value="Zinc finger, RanBP2-type"/>
    <property type="match status" value="2"/>
</dbReference>
<evidence type="ECO:0000256" key="7">
    <source>
        <dbReference type="ARBA" id="ARBA00022771"/>
    </source>
</evidence>
<feature type="compositionally biased region" description="Polar residues" evidence="22">
    <location>
        <begin position="1633"/>
        <end position="1648"/>
    </location>
</feature>
<dbReference type="EMBL" id="JALLBG020000189">
    <property type="protein sequence ID" value="KAL3760346.1"/>
    <property type="molecule type" value="Genomic_DNA"/>
</dbReference>
<dbReference type="PANTHER" id="PTHR23193:SF23">
    <property type="entry name" value="NUCLEAR PORE COMPLEX PROTEIN NUP153"/>
    <property type="match status" value="1"/>
</dbReference>
<evidence type="ECO:0000256" key="17">
    <source>
        <dbReference type="ARBA" id="ARBA00068609"/>
    </source>
</evidence>
<proteinExistence type="inferred from homology"/>
<keyword evidence="21" id="KW-0175">Coiled coil</keyword>
<evidence type="ECO:0000256" key="5">
    <source>
        <dbReference type="ARBA" id="ARBA00022723"/>
    </source>
</evidence>
<evidence type="ECO:0000256" key="1">
    <source>
        <dbReference type="ARBA" id="ARBA00001947"/>
    </source>
</evidence>
<dbReference type="GO" id="GO:0003677">
    <property type="term" value="F:DNA binding"/>
    <property type="evidence" value="ECO:0007669"/>
    <property type="project" value="UniProtKB-KW"/>
</dbReference>
<dbReference type="GO" id="GO:0005643">
    <property type="term" value="C:nuclear pore"/>
    <property type="evidence" value="ECO:0007669"/>
    <property type="project" value="UniProtKB-SubCell"/>
</dbReference>
<dbReference type="GO" id="GO:0031965">
    <property type="term" value="C:nuclear membrane"/>
    <property type="evidence" value="ECO:0007669"/>
    <property type="project" value="UniProtKB-SubCell"/>
</dbReference>
<feature type="compositionally biased region" description="Acidic residues" evidence="22">
    <location>
        <begin position="739"/>
        <end position="748"/>
    </location>
</feature>
<gene>
    <name evidence="24" type="ORF">ACHAWU_006344</name>
</gene>
<feature type="compositionally biased region" description="Basic and acidic residues" evidence="22">
    <location>
        <begin position="1854"/>
        <end position="1867"/>
    </location>
</feature>
<keyword evidence="8" id="KW-0509">mRNA transport</keyword>
<dbReference type="PANTHER" id="PTHR23193">
    <property type="entry name" value="NUCLEAR PORE COMPLEX PROTEIN NUP"/>
    <property type="match status" value="1"/>
</dbReference>
<feature type="region of interest" description="Disordered" evidence="22">
    <location>
        <begin position="1200"/>
        <end position="1219"/>
    </location>
</feature>
<evidence type="ECO:0000313" key="25">
    <source>
        <dbReference type="Proteomes" id="UP001530293"/>
    </source>
</evidence>
<feature type="compositionally biased region" description="Acidic residues" evidence="22">
    <location>
        <begin position="1501"/>
        <end position="1513"/>
    </location>
</feature>
<feature type="region of interest" description="Disordered" evidence="22">
    <location>
        <begin position="1"/>
        <end position="54"/>
    </location>
</feature>
<feature type="region of interest" description="Disordered" evidence="22">
    <location>
        <begin position="900"/>
        <end position="928"/>
    </location>
</feature>
<feature type="compositionally biased region" description="Polar residues" evidence="22">
    <location>
        <begin position="1731"/>
        <end position="1744"/>
    </location>
</feature>
<feature type="domain" description="RanBP2-type" evidence="23">
    <location>
        <begin position="1174"/>
        <end position="1203"/>
    </location>
</feature>
<evidence type="ECO:0000256" key="16">
    <source>
        <dbReference type="ARBA" id="ARBA00060842"/>
    </source>
</evidence>
<keyword evidence="7 20" id="KW-0863">Zinc-finger</keyword>
<evidence type="ECO:0000256" key="12">
    <source>
        <dbReference type="ARBA" id="ARBA00023125"/>
    </source>
</evidence>
<comment type="caution">
    <text evidence="24">The sequence shown here is derived from an EMBL/GenBank/DDBJ whole genome shotgun (WGS) entry which is preliminary data.</text>
</comment>
<evidence type="ECO:0000256" key="9">
    <source>
        <dbReference type="ARBA" id="ARBA00022833"/>
    </source>
</evidence>
<dbReference type="SMART" id="SM00547">
    <property type="entry name" value="ZnF_RBZ"/>
    <property type="match status" value="2"/>
</dbReference>
<comment type="cofactor">
    <cofactor evidence="1">
        <name>Zn(2+)</name>
        <dbReference type="ChEBI" id="CHEBI:29105"/>
    </cofactor>
</comment>
<feature type="region of interest" description="Disordered" evidence="22">
    <location>
        <begin position="738"/>
        <end position="776"/>
    </location>
</feature>
<evidence type="ECO:0000256" key="13">
    <source>
        <dbReference type="ARBA" id="ARBA00023132"/>
    </source>
</evidence>
<dbReference type="GO" id="GO:0015031">
    <property type="term" value="P:protein transport"/>
    <property type="evidence" value="ECO:0007669"/>
    <property type="project" value="UniProtKB-KW"/>
</dbReference>
<keyword evidence="9" id="KW-0862">Zinc</keyword>
<feature type="compositionally biased region" description="Basic and acidic residues" evidence="22">
    <location>
        <begin position="1927"/>
        <end position="1936"/>
    </location>
</feature>
<dbReference type="SUPFAM" id="SSF90209">
    <property type="entry name" value="Ran binding protein zinc finger-like"/>
    <property type="match status" value="2"/>
</dbReference>
<accession>A0ABD3MC29</accession>
<dbReference type="GO" id="GO:0008270">
    <property type="term" value="F:zinc ion binding"/>
    <property type="evidence" value="ECO:0007669"/>
    <property type="project" value="UniProtKB-KW"/>
</dbReference>
<feature type="compositionally biased region" description="Polar residues" evidence="22">
    <location>
        <begin position="1769"/>
        <end position="1778"/>
    </location>
</feature>
<dbReference type="Pfam" id="PF00641">
    <property type="entry name" value="Zn_ribbon_RanBP"/>
    <property type="match status" value="2"/>
</dbReference>
<feature type="region of interest" description="Disordered" evidence="22">
    <location>
        <begin position="123"/>
        <end position="149"/>
    </location>
</feature>
<evidence type="ECO:0000256" key="8">
    <source>
        <dbReference type="ARBA" id="ARBA00022816"/>
    </source>
</evidence>
<dbReference type="GO" id="GO:0051028">
    <property type="term" value="P:mRNA transport"/>
    <property type="evidence" value="ECO:0007669"/>
    <property type="project" value="UniProtKB-KW"/>
</dbReference>
<keyword evidence="12" id="KW-0238">DNA-binding</keyword>
<evidence type="ECO:0000256" key="6">
    <source>
        <dbReference type="ARBA" id="ARBA00022737"/>
    </source>
</evidence>
<evidence type="ECO:0000256" key="18">
    <source>
        <dbReference type="ARBA" id="ARBA00078197"/>
    </source>
</evidence>
<evidence type="ECO:0000256" key="15">
    <source>
        <dbReference type="ARBA" id="ARBA00023242"/>
    </source>
</evidence>
<feature type="compositionally biased region" description="Basic and acidic residues" evidence="22">
    <location>
        <begin position="1781"/>
        <end position="1794"/>
    </location>
</feature>
<comment type="similarity">
    <text evidence="16">Belongs to the NUP153 family.</text>
</comment>
<keyword evidence="14" id="KW-0472">Membrane</keyword>
<feature type="compositionally biased region" description="Low complexity" evidence="22">
    <location>
        <begin position="1891"/>
        <end position="1907"/>
    </location>
</feature>